<dbReference type="GO" id="GO:0004803">
    <property type="term" value="F:transposase activity"/>
    <property type="evidence" value="ECO:0007669"/>
    <property type="project" value="InterPro"/>
</dbReference>
<dbReference type="Pfam" id="PF02371">
    <property type="entry name" value="Transposase_20"/>
    <property type="match status" value="1"/>
</dbReference>
<evidence type="ECO:0000313" key="1">
    <source>
        <dbReference type="EMBL" id="CAG9701912.1"/>
    </source>
</evidence>
<dbReference type="GO" id="GO:0003677">
    <property type="term" value="F:DNA binding"/>
    <property type="evidence" value="ECO:0007669"/>
    <property type="project" value="InterPro"/>
</dbReference>
<dbReference type="PANTHER" id="PTHR33055">
    <property type="entry name" value="TRANSPOSASE FOR INSERTION SEQUENCE ELEMENT IS1111A"/>
    <property type="match status" value="1"/>
</dbReference>
<dbReference type="RefSeq" id="WP_210885326.1">
    <property type="nucleotide sequence ID" value="NZ_CAKJVE010000001.1"/>
</dbReference>
<accession>A0AA86JBX6</accession>
<dbReference type="Proteomes" id="UP000789738">
    <property type="component" value="Unassembled WGS sequence"/>
</dbReference>
<organism evidence="1 2">
    <name type="scientific">Clostridium neonatale</name>
    <dbReference type="NCBI Taxonomy" id="137838"/>
    <lineage>
        <taxon>Bacteria</taxon>
        <taxon>Bacillati</taxon>
        <taxon>Bacillota</taxon>
        <taxon>Clostridia</taxon>
        <taxon>Eubacteriales</taxon>
        <taxon>Clostridiaceae</taxon>
        <taxon>Clostridium</taxon>
    </lineage>
</organism>
<comment type="caution">
    <text evidence="1">The sequence shown here is derived from an EMBL/GenBank/DDBJ whole genome shotgun (WGS) entry which is preliminary data.</text>
</comment>
<dbReference type="InterPro" id="IPR047650">
    <property type="entry name" value="Transpos_IS110"/>
</dbReference>
<name>A0AA86JBX6_9CLOT</name>
<evidence type="ECO:0000313" key="2">
    <source>
        <dbReference type="Proteomes" id="UP000789738"/>
    </source>
</evidence>
<protein>
    <submittedName>
        <fullName evidence="1">Uncharacterized protein</fullName>
    </submittedName>
</protein>
<proteinExistence type="predicted"/>
<dbReference type="PANTHER" id="PTHR33055:SF15">
    <property type="entry name" value="TRANSPOSASE-RELATED"/>
    <property type="match status" value="1"/>
</dbReference>
<dbReference type="InterPro" id="IPR003346">
    <property type="entry name" value="Transposase_20"/>
</dbReference>
<gene>
    <name evidence="1" type="ORF">CNEO_10383</name>
</gene>
<dbReference type="GO" id="GO:0006313">
    <property type="term" value="P:DNA transposition"/>
    <property type="evidence" value="ECO:0007669"/>
    <property type="project" value="InterPro"/>
</dbReference>
<dbReference type="AlphaFoldDB" id="A0AA86JBX6"/>
<sequence>MSPLNSSSDFEDISFEKLEDILSKVTLKKLASKKLDTVSALAKNSFGITFCIEGFSFQLKLLIQQINFIENQISEVELQIDNILKKLDSPLTTIPRISSIAAATILGEIGDINRFSNASKLVAYAGLDTSVSQSGEYECTNNHMSKRGSPYLRKLFFRSAFVASYYDPIFSAYYQKKCSEGNQTSNLIFQKNLLMQVFL</sequence>
<reference evidence="1" key="1">
    <citation type="submission" date="2021-10" db="EMBL/GenBank/DDBJ databases">
        <authorList>
            <person name="Mesa V."/>
        </authorList>
    </citation>
    <scope>NUCLEOTIDE SEQUENCE</scope>
    <source>
        <strain evidence="1">CC3_PB</strain>
    </source>
</reference>
<dbReference type="EMBL" id="CAKJVE010000001">
    <property type="protein sequence ID" value="CAG9701912.1"/>
    <property type="molecule type" value="Genomic_DNA"/>
</dbReference>